<evidence type="ECO:0000313" key="2">
    <source>
        <dbReference type="EMBL" id="BES97321.1"/>
    </source>
</evidence>
<feature type="compositionally biased region" description="Basic and acidic residues" evidence="1">
    <location>
        <begin position="10"/>
        <end position="30"/>
    </location>
</feature>
<dbReference type="Proteomes" id="UP001307889">
    <property type="component" value="Chromosome 8"/>
</dbReference>
<feature type="region of interest" description="Disordered" evidence="1">
    <location>
        <begin position="1"/>
        <end position="35"/>
    </location>
</feature>
<feature type="compositionally biased region" description="Pro residues" evidence="1">
    <location>
        <begin position="53"/>
        <end position="63"/>
    </location>
</feature>
<keyword evidence="3" id="KW-1185">Reference proteome</keyword>
<proteinExistence type="predicted"/>
<sequence length="72" mass="7600">MATGLQARRHASERERAIGRAASRSERECESDGIDFSYSPPLRIKLLGAELDTPPPRGAPAPPRGALSSGGT</sequence>
<evidence type="ECO:0000313" key="3">
    <source>
        <dbReference type="Proteomes" id="UP001307889"/>
    </source>
</evidence>
<feature type="region of interest" description="Disordered" evidence="1">
    <location>
        <begin position="48"/>
        <end position="72"/>
    </location>
</feature>
<name>A0ABN7B2E2_9HEMI</name>
<protein>
    <submittedName>
        <fullName evidence="2">Uncharacterized protein</fullName>
    </submittedName>
</protein>
<dbReference type="EMBL" id="AP028916">
    <property type="protein sequence ID" value="BES97321.1"/>
    <property type="molecule type" value="Genomic_DNA"/>
</dbReference>
<evidence type="ECO:0000256" key="1">
    <source>
        <dbReference type="SAM" id="MobiDB-lite"/>
    </source>
</evidence>
<accession>A0ABN7B2E2</accession>
<reference evidence="2 3" key="1">
    <citation type="submission" date="2023-09" db="EMBL/GenBank/DDBJ databases">
        <title>Nesidiocoris tenuis whole genome shotgun sequence.</title>
        <authorList>
            <person name="Shibata T."/>
            <person name="Shimoda M."/>
            <person name="Kobayashi T."/>
            <person name="Uehara T."/>
        </authorList>
    </citation>
    <scope>NUCLEOTIDE SEQUENCE [LARGE SCALE GENOMIC DNA]</scope>
    <source>
        <strain evidence="2 3">Japan</strain>
    </source>
</reference>
<gene>
    <name evidence="2" type="ORF">NTJ_10135</name>
</gene>
<organism evidence="2 3">
    <name type="scientific">Nesidiocoris tenuis</name>
    <dbReference type="NCBI Taxonomy" id="355587"/>
    <lineage>
        <taxon>Eukaryota</taxon>
        <taxon>Metazoa</taxon>
        <taxon>Ecdysozoa</taxon>
        <taxon>Arthropoda</taxon>
        <taxon>Hexapoda</taxon>
        <taxon>Insecta</taxon>
        <taxon>Pterygota</taxon>
        <taxon>Neoptera</taxon>
        <taxon>Paraneoptera</taxon>
        <taxon>Hemiptera</taxon>
        <taxon>Heteroptera</taxon>
        <taxon>Panheteroptera</taxon>
        <taxon>Cimicomorpha</taxon>
        <taxon>Miridae</taxon>
        <taxon>Dicyphina</taxon>
        <taxon>Nesidiocoris</taxon>
    </lineage>
</organism>